<dbReference type="AlphaFoldDB" id="D7MEM6"/>
<dbReference type="PANTHER" id="PTHR34682">
    <property type="entry name" value="AT HOOK MOTIF-CONTAINING PROTEIN"/>
    <property type="match status" value="1"/>
</dbReference>
<name>D7MEM6_ARALL</name>
<evidence type="ECO:0000256" key="1">
    <source>
        <dbReference type="SAM" id="MobiDB-lite"/>
    </source>
</evidence>
<evidence type="ECO:0000313" key="2">
    <source>
        <dbReference type="EMBL" id="EFH44075.1"/>
    </source>
</evidence>
<dbReference type="Gramene" id="fgenesh1_pg.C_scaffold_7001757">
    <property type="protein sequence ID" value="fgenesh1_pg.C_scaffold_7001757"/>
    <property type="gene ID" value="fgenesh1_pg.C_scaffold_7001757"/>
</dbReference>
<gene>
    <name evidence="2" type="ORF">ARALYDRAFT_354584</name>
</gene>
<dbReference type="eggNOG" id="KOG1347">
    <property type="taxonomic scope" value="Eukaryota"/>
</dbReference>
<reference evidence="3" key="1">
    <citation type="journal article" date="2011" name="Nat. Genet.">
        <title>The Arabidopsis lyrata genome sequence and the basis of rapid genome size change.</title>
        <authorList>
            <person name="Hu T.T."/>
            <person name="Pattyn P."/>
            <person name="Bakker E.G."/>
            <person name="Cao J."/>
            <person name="Cheng J.-F."/>
            <person name="Clark R.M."/>
            <person name="Fahlgren N."/>
            <person name="Fawcett J.A."/>
            <person name="Grimwood J."/>
            <person name="Gundlach H."/>
            <person name="Haberer G."/>
            <person name="Hollister J.D."/>
            <person name="Ossowski S."/>
            <person name="Ottilar R.P."/>
            <person name="Salamov A.A."/>
            <person name="Schneeberger K."/>
            <person name="Spannagl M."/>
            <person name="Wang X."/>
            <person name="Yang L."/>
            <person name="Nasrallah M.E."/>
            <person name="Bergelson J."/>
            <person name="Carrington J.C."/>
            <person name="Gaut B.S."/>
            <person name="Schmutz J."/>
            <person name="Mayer K.F.X."/>
            <person name="Van de Peer Y."/>
            <person name="Grigoriev I.V."/>
            <person name="Nordborg M."/>
            <person name="Weigel D."/>
            <person name="Guo Y.-L."/>
        </authorList>
    </citation>
    <scope>NUCLEOTIDE SEQUENCE [LARGE SCALE GENOMIC DNA]</scope>
    <source>
        <strain evidence="3">cv. MN47</strain>
    </source>
</reference>
<dbReference type="Proteomes" id="UP000008694">
    <property type="component" value="Unassembled WGS sequence"/>
</dbReference>
<feature type="region of interest" description="Disordered" evidence="1">
    <location>
        <begin position="1"/>
        <end position="42"/>
    </location>
</feature>
<dbReference type="PANTHER" id="PTHR34682:SF14">
    <property type="entry name" value="DNA BINDING PROTEIN"/>
    <property type="match status" value="1"/>
</dbReference>
<evidence type="ECO:0000313" key="3">
    <source>
        <dbReference type="Proteomes" id="UP000008694"/>
    </source>
</evidence>
<accession>D7MEM6</accession>
<keyword evidence="3" id="KW-1185">Reference proteome</keyword>
<dbReference type="HOGENOM" id="CLU_060018_0_0_1"/>
<organism evidence="3">
    <name type="scientific">Arabidopsis lyrata subsp. lyrata</name>
    <name type="common">Lyre-leaved rock-cress</name>
    <dbReference type="NCBI Taxonomy" id="81972"/>
    <lineage>
        <taxon>Eukaryota</taxon>
        <taxon>Viridiplantae</taxon>
        <taxon>Streptophyta</taxon>
        <taxon>Embryophyta</taxon>
        <taxon>Tracheophyta</taxon>
        <taxon>Spermatophyta</taxon>
        <taxon>Magnoliopsida</taxon>
        <taxon>eudicotyledons</taxon>
        <taxon>Gunneridae</taxon>
        <taxon>Pentapetalae</taxon>
        <taxon>rosids</taxon>
        <taxon>malvids</taxon>
        <taxon>Brassicales</taxon>
        <taxon>Brassicaceae</taxon>
        <taxon>Camelineae</taxon>
        <taxon>Arabidopsis</taxon>
    </lineage>
</organism>
<evidence type="ECO:0008006" key="4">
    <source>
        <dbReference type="Google" id="ProtNLM"/>
    </source>
</evidence>
<feature type="compositionally biased region" description="Polar residues" evidence="1">
    <location>
        <begin position="1"/>
        <end position="14"/>
    </location>
</feature>
<sequence length="388" mass="43148">MNQQNQDTMNSPPSAANDGLAKRKRGRPRKDENSTPKPDTNLVGKVVTGVVEGSFDAGYLLNVKVKDSDTKLRGLVFIPGRVNPITPENDVAPLVKIYEREDIKNNQADHSFPTDQPMKDAAVTTDLDISESTRALVLVPQASNGQPEEATMEKDGVIAQHADTRLVEFFPTPGTMMMTTAQPNFVLVPKETEQGKSLGETRGFDLMAKEPVCQGEKVPEQLQLELGNKTTLSGDNNMLRTCVSKSGFIANLLEGEEKKVDSNMEEEKEYDQTQLWFNMSMRKTMLVISQEHINDQPKISCFIGCITDNEVSQQKDWDKIQGTCFKQKEVGTKLNSRICSMACNNECKMFADITRPASHIFSTTSRAVATDNTEGYLKSTMETGEYRK</sequence>
<dbReference type="STRING" id="81972.D7MEM6"/>
<protein>
    <recommendedName>
        <fullName evidence="4">AT hook motif-containing protein</fullName>
    </recommendedName>
</protein>
<dbReference type="InterPro" id="IPR045881">
    <property type="entry name" value="MNM1-like"/>
</dbReference>
<proteinExistence type="predicted"/>
<dbReference type="EMBL" id="GL348719">
    <property type="protein sequence ID" value="EFH44075.1"/>
    <property type="molecule type" value="Genomic_DNA"/>
</dbReference>